<evidence type="ECO:0000256" key="6">
    <source>
        <dbReference type="ARBA" id="ARBA00022989"/>
    </source>
</evidence>
<dbReference type="OrthoDB" id="5874059at2759"/>
<evidence type="ECO:0000256" key="2">
    <source>
        <dbReference type="ARBA" id="ARBA00007193"/>
    </source>
</evidence>
<dbReference type="PANTHER" id="PTHR11690:SF288">
    <property type="entry name" value="AMILORIDE-SENSITIVE NA+ CHANNEL-RELATED"/>
    <property type="match status" value="1"/>
</dbReference>
<gene>
    <name evidence="14" type="ORF">CCAP1982_LOCUS2505</name>
</gene>
<evidence type="ECO:0000313" key="14">
    <source>
        <dbReference type="EMBL" id="CAD6993699.1"/>
    </source>
</evidence>
<evidence type="ECO:0000256" key="9">
    <source>
        <dbReference type="ARBA" id="ARBA00023136"/>
    </source>
</evidence>
<dbReference type="EMBL" id="CAJHJT010000001">
    <property type="protein sequence ID" value="CAD6993699.1"/>
    <property type="molecule type" value="Genomic_DNA"/>
</dbReference>
<dbReference type="GO" id="GO:0005886">
    <property type="term" value="C:plasma membrane"/>
    <property type="evidence" value="ECO:0007669"/>
    <property type="project" value="TreeGrafter"/>
</dbReference>
<evidence type="ECO:0000256" key="1">
    <source>
        <dbReference type="ARBA" id="ARBA00004141"/>
    </source>
</evidence>
<dbReference type="Gene3D" id="1.10.287.770">
    <property type="entry name" value="YojJ-like"/>
    <property type="match status" value="1"/>
</dbReference>
<keyword evidence="4 12" id="KW-0894">Sodium channel</keyword>
<keyword evidence="6 13" id="KW-1133">Transmembrane helix</keyword>
<keyword evidence="5 12" id="KW-0812">Transmembrane</keyword>
<evidence type="ECO:0000256" key="3">
    <source>
        <dbReference type="ARBA" id="ARBA00022448"/>
    </source>
</evidence>
<protein>
    <submittedName>
        <fullName evidence="14">(Mediterranean fruit fly) hypothetical protein</fullName>
    </submittedName>
</protein>
<evidence type="ECO:0000256" key="8">
    <source>
        <dbReference type="ARBA" id="ARBA00023065"/>
    </source>
</evidence>
<keyword evidence="15" id="KW-1185">Reference proteome</keyword>
<evidence type="ECO:0000256" key="5">
    <source>
        <dbReference type="ARBA" id="ARBA00022692"/>
    </source>
</evidence>
<dbReference type="PANTHER" id="PTHR11690">
    <property type="entry name" value="AMILORIDE-SENSITIVE SODIUM CHANNEL-RELATED"/>
    <property type="match status" value="1"/>
</dbReference>
<reference evidence="14" key="1">
    <citation type="submission" date="2020-11" db="EMBL/GenBank/DDBJ databases">
        <authorList>
            <person name="Whitehead M."/>
        </authorList>
    </citation>
    <scope>NUCLEOTIDE SEQUENCE</scope>
    <source>
        <strain evidence="14">EGII</strain>
    </source>
</reference>
<evidence type="ECO:0000313" key="15">
    <source>
        <dbReference type="Proteomes" id="UP000606786"/>
    </source>
</evidence>
<comment type="caution">
    <text evidence="14">The sequence shown here is derived from an EMBL/GenBank/DDBJ whole genome shotgun (WGS) entry which is preliminary data.</text>
</comment>
<keyword evidence="11 12" id="KW-0407">Ion channel</keyword>
<feature type="transmembrane region" description="Helical" evidence="13">
    <location>
        <begin position="394"/>
        <end position="416"/>
    </location>
</feature>
<keyword evidence="3 12" id="KW-0813">Transport</keyword>
<evidence type="ECO:0000256" key="4">
    <source>
        <dbReference type="ARBA" id="ARBA00022461"/>
    </source>
</evidence>
<dbReference type="AlphaFoldDB" id="A0A811U470"/>
<keyword evidence="9 13" id="KW-0472">Membrane</keyword>
<name>A0A811U470_CERCA</name>
<keyword evidence="8 12" id="KW-0406">Ion transport</keyword>
<keyword evidence="10 12" id="KW-0739">Sodium transport</keyword>
<evidence type="ECO:0000256" key="11">
    <source>
        <dbReference type="ARBA" id="ARBA00023303"/>
    </source>
</evidence>
<evidence type="ECO:0000256" key="12">
    <source>
        <dbReference type="RuleBase" id="RU000679"/>
    </source>
</evidence>
<evidence type="ECO:0000256" key="13">
    <source>
        <dbReference type="SAM" id="Phobius"/>
    </source>
</evidence>
<dbReference type="Proteomes" id="UP000606786">
    <property type="component" value="Unassembled WGS sequence"/>
</dbReference>
<dbReference type="Pfam" id="PF00858">
    <property type="entry name" value="ASC"/>
    <property type="match status" value="1"/>
</dbReference>
<sequence length="439" mass="50407">MMVSRHYFNNWVQTVVDRTDVHVGEIFFPAVSVCPLIGINWTKLPEVKTYLLGSNFTTAEEKTFQKMLGRLSYLQQFNDLGADARRSSWEPSSQTDGILFDVGVENVWNAEDTHYTLNDIQQLLAYNCSYLFEKCFWRNVELPCCGLFQITTIYNSYCFSFNMIGEKQSNETSLRTSFGPGPNNGLRVLVKRIDLEKFMIAVHEPSMEPDSQSLFLEGKRTIITVNPVRFKSDPEIATVAPILRRCYFTDEMEKMGVTESACKRICRLNYLLAKCNCTLPSNNQNNGSHTDNSSTLKETSEFCAIKNKTCLSDLENYGSANESSSNQYEEMLYASGLNCSCYHNCDYIEYAPTVYLESFDDNHEDSHIELQVYYQHSTFFSYRSSLTVTWVDLLVSYGGIAALFLGISAMSVINWFKRSYNTWQRRVVRLFICIKNKII</sequence>
<comment type="subcellular location">
    <subcellularLocation>
        <location evidence="1">Membrane</location>
        <topology evidence="1">Multi-pass membrane protein</topology>
    </subcellularLocation>
</comment>
<dbReference type="GO" id="GO:0015280">
    <property type="term" value="F:ligand-gated sodium channel activity"/>
    <property type="evidence" value="ECO:0007669"/>
    <property type="project" value="TreeGrafter"/>
</dbReference>
<organism evidence="14 15">
    <name type="scientific">Ceratitis capitata</name>
    <name type="common">Mediterranean fruit fly</name>
    <name type="synonym">Tephritis capitata</name>
    <dbReference type="NCBI Taxonomy" id="7213"/>
    <lineage>
        <taxon>Eukaryota</taxon>
        <taxon>Metazoa</taxon>
        <taxon>Ecdysozoa</taxon>
        <taxon>Arthropoda</taxon>
        <taxon>Hexapoda</taxon>
        <taxon>Insecta</taxon>
        <taxon>Pterygota</taxon>
        <taxon>Neoptera</taxon>
        <taxon>Endopterygota</taxon>
        <taxon>Diptera</taxon>
        <taxon>Brachycera</taxon>
        <taxon>Muscomorpha</taxon>
        <taxon>Tephritoidea</taxon>
        <taxon>Tephritidae</taxon>
        <taxon>Ceratitis</taxon>
        <taxon>Ceratitis</taxon>
    </lineage>
</organism>
<evidence type="ECO:0000256" key="7">
    <source>
        <dbReference type="ARBA" id="ARBA00023053"/>
    </source>
</evidence>
<accession>A0A811U470</accession>
<comment type="similarity">
    <text evidence="2 12">Belongs to the amiloride-sensitive sodium channel (TC 1.A.6) family.</text>
</comment>
<evidence type="ECO:0000256" key="10">
    <source>
        <dbReference type="ARBA" id="ARBA00023201"/>
    </source>
</evidence>
<proteinExistence type="inferred from homology"/>
<dbReference type="InterPro" id="IPR001873">
    <property type="entry name" value="ENaC"/>
</dbReference>
<keyword evidence="7" id="KW-0915">Sodium</keyword>